<reference evidence="8" key="2">
    <citation type="submission" date="2019-01" db="EMBL/GenBank/DDBJ databases">
        <authorList>
            <person name="Graves T."/>
            <person name="Eichler E.E."/>
            <person name="Wilson R.K."/>
        </authorList>
    </citation>
    <scope>NUCLEOTIDE SEQUENCE [LARGE SCALE GENOMIC DNA]</scope>
    <source>
        <strain evidence="8">17573</strain>
    </source>
</reference>
<reference evidence="9" key="1">
    <citation type="journal article" date="2007" name="Science">
        <title>Evolutionary and biomedical insights from the rhesus macaque genome.</title>
        <authorList>
            <person name="Gibbs R.A."/>
            <person name="Rogers J."/>
            <person name="Katze M.G."/>
            <person name="Bumgarner R."/>
            <person name="Weinstock G.M."/>
            <person name="Mardis E.R."/>
            <person name="Remington K.A."/>
            <person name="Strausberg R.L."/>
            <person name="Venter J.C."/>
            <person name="Wilson R.K."/>
            <person name="Batzer M.A."/>
            <person name="Bustamante C.D."/>
            <person name="Eichler E.E."/>
            <person name="Hahn M.W."/>
            <person name="Hardison R.C."/>
            <person name="Makova K.D."/>
            <person name="Miller W."/>
            <person name="Milosavljevic A."/>
            <person name="Palermo R.E."/>
            <person name="Siepel A."/>
            <person name="Sikela J.M."/>
            <person name="Attaway T."/>
            <person name="Bell S."/>
            <person name="Bernard K.E."/>
            <person name="Buhay C.J."/>
            <person name="Chandrabose M.N."/>
            <person name="Dao M."/>
            <person name="Davis C."/>
            <person name="Delehaunty K.D."/>
            <person name="Ding Y."/>
            <person name="Dinh H.H."/>
            <person name="Dugan-Rocha S."/>
            <person name="Fulton L.A."/>
            <person name="Gabisi R.A."/>
            <person name="Garner T.T."/>
            <person name="Godfrey J."/>
            <person name="Hawes A.C."/>
            <person name="Hernandez J."/>
            <person name="Hines S."/>
            <person name="Holder M."/>
            <person name="Hume J."/>
            <person name="Jhangiani S.N."/>
            <person name="Joshi V."/>
            <person name="Khan Z.M."/>
            <person name="Kirkness E.F."/>
            <person name="Cree A."/>
            <person name="Fowler R.G."/>
            <person name="Lee S."/>
            <person name="Lewis L.R."/>
            <person name="Li Z."/>
            <person name="Liu Y.-S."/>
            <person name="Moore S.M."/>
            <person name="Muzny D."/>
            <person name="Nazareth L.V."/>
            <person name="Ngo D.N."/>
            <person name="Okwuonu G.O."/>
            <person name="Pai G."/>
            <person name="Parker D."/>
            <person name="Paul H.A."/>
            <person name="Pfannkoch C."/>
            <person name="Pohl C.S."/>
            <person name="Rogers Y.-H.C."/>
            <person name="Ruiz S.J."/>
            <person name="Sabo A."/>
            <person name="Santibanez J."/>
            <person name="Schneider B.W."/>
            <person name="Smith S.M."/>
            <person name="Sodergren E."/>
            <person name="Svatek A.F."/>
            <person name="Utterback T.R."/>
            <person name="Vattathil S."/>
            <person name="Warren W."/>
            <person name="White C.S."/>
            <person name="Chinwalla A.T."/>
            <person name="Feng Y."/>
            <person name="Halpern A.L."/>
            <person name="Hillier L.W."/>
            <person name="Huang X."/>
            <person name="Minx P."/>
            <person name="Nelson J.O."/>
            <person name="Pepin K.H."/>
            <person name="Qin X."/>
            <person name="Sutton G.G."/>
            <person name="Venter E."/>
            <person name="Walenz B.P."/>
            <person name="Wallis J.W."/>
            <person name="Worley K.C."/>
            <person name="Yang S.-P."/>
            <person name="Jones S.M."/>
            <person name="Marra M.A."/>
            <person name="Rocchi M."/>
            <person name="Schein J.E."/>
            <person name="Baertsch R."/>
            <person name="Clarke L."/>
            <person name="Csuros M."/>
            <person name="Glasscock J."/>
            <person name="Harris R.A."/>
            <person name="Havlak P."/>
            <person name="Jackson A.R."/>
            <person name="Jiang H."/>
            <person name="Liu Y."/>
            <person name="Messina D.N."/>
            <person name="Shen Y."/>
            <person name="Song H.X.-Z."/>
            <person name="Wylie T."/>
            <person name="Zhang L."/>
            <person name="Birney E."/>
            <person name="Han K."/>
            <person name="Konkel M.K."/>
            <person name="Lee J."/>
            <person name="Smit A.F.A."/>
            <person name="Ullmer B."/>
            <person name="Wang H."/>
            <person name="Xing J."/>
            <person name="Burhans R."/>
            <person name="Cheng Z."/>
            <person name="Karro J.E."/>
            <person name="Ma J."/>
            <person name="Raney B."/>
            <person name="She X."/>
            <person name="Cox M.J."/>
            <person name="Demuth J.P."/>
            <person name="Dumas L.J."/>
            <person name="Han S.-G."/>
            <person name="Hopkins J."/>
            <person name="Karimpour-Fard A."/>
            <person name="Kim Y.H."/>
            <person name="Pollack J.R."/>
            <person name="Vinar T."/>
            <person name="Addo-Quaye C."/>
            <person name="Degenhardt J."/>
            <person name="Denby A."/>
            <person name="Hubisz M.J."/>
            <person name="Indap A."/>
            <person name="Kosiol C."/>
            <person name="Lahn B.T."/>
            <person name="Lawson H.A."/>
            <person name="Marklein A."/>
            <person name="Nielsen R."/>
            <person name="Vallender E.J."/>
            <person name="Clark A.G."/>
            <person name="Ferguson B."/>
            <person name="Hernandez R.D."/>
            <person name="Hirani K."/>
            <person name="Kehrer-Sawatzki H."/>
            <person name="Kolb J."/>
            <person name="Patil S."/>
            <person name="Pu L.-L."/>
            <person name="Ren Y."/>
            <person name="Smith D.G."/>
            <person name="Wheeler D.A."/>
            <person name="Schenck I."/>
            <person name="Ball E.V."/>
            <person name="Chen R."/>
            <person name="Cooper D.N."/>
            <person name="Giardine B."/>
            <person name="Hsu F."/>
            <person name="Kent W.J."/>
            <person name="Lesk A."/>
            <person name="Nelson D.L."/>
            <person name="O'brien W.E."/>
            <person name="Pruefer K."/>
            <person name="Stenson P.D."/>
            <person name="Wallace J.C."/>
            <person name="Ke H."/>
            <person name="Liu X.-M."/>
            <person name="Wang P."/>
            <person name="Xiang A.P."/>
            <person name="Yang F."/>
            <person name="Barber G.P."/>
            <person name="Haussler D."/>
            <person name="Karolchik D."/>
            <person name="Kern A.D."/>
            <person name="Kuhn R.M."/>
            <person name="Smith K.E."/>
            <person name="Zwieg A.S."/>
        </authorList>
    </citation>
    <scope>NUCLEOTIDE SEQUENCE [LARGE SCALE GENOMIC DNA]</scope>
    <source>
        <strain evidence="9">17573</strain>
    </source>
</reference>
<dbReference type="InterPro" id="IPR011989">
    <property type="entry name" value="ARM-like"/>
</dbReference>
<dbReference type="FunFam" id="1.25.10.10:FF:000144">
    <property type="entry name" value="rap1 GTPase-GDP dissociation stimulator 1 isoform X1"/>
    <property type="match status" value="1"/>
</dbReference>
<dbReference type="SUPFAM" id="SSF48371">
    <property type="entry name" value="ARM repeat"/>
    <property type="match status" value="1"/>
</dbReference>
<dbReference type="SMR" id="F7HK45"/>
<dbReference type="Gene3D" id="1.25.10.10">
    <property type="entry name" value="Leucine-rich Repeat Variant"/>
    <property type="match status" value="2"/>
</dbReference>
<dbReference type="AlphaFoldDB" id="F7HK45"/>
<dbReference type="InterPro" id="IPR000225">
    <property type="entry name" value="Armadillo"/>
</dbReference>
<keyword evidence="4" id="KW-0963">Cytoplasm</keyword>
<evidence type="ECO:0000313" key="9">
    <source>
        <dbReference type="Proteomes" id="UP000006718"/>
    </source>
</evidence>
<dbReference type="VGNC" id="VGNC:76659">
    <property type="gene designation" value="RAP1GDS1"/>
</dbReference>
<dbReference type="FunFam" id="1.25.10.10:FF:000141">
    <property type="entry name" value="rap1 GTPase-GDP dissociation stimulator 1 isoform X1"/>
    <property type="match status" value="1"/>
</dbReference>
<dbReference type="GeneTree" id="ENSGT00390000014293"/>
<gene>
    <name evidence="8 10" type="primary">RAP1GDS1</name>
</gene>
<sequence length="515" mass="56465">MDSLSDTLKKLKITAVDRTEDSLEGCLDCLLQALAQNNTETSEKIQASGILQLFASLLTPQSSCKAKVANIIAEVAKNEFMRIPCVDAGLISPLVQLLNSKDQEVLLQTGRALGNICYDSQSSKEQFASTNIAEELVKLFKKQIEHDKREMIFEVLAPLAENDAIKLQLVEAGLVECLLEIVQQKVDSDKEDDITELKTGSDLMVLLLLGDESMQKLFEGGKGSVFQRVLSWIPSNNHQLQLAGALAIANFARNDGNCIHMVDNGIVEKLMDLLDRHVEDGNVTVQHAALSALRNLAIPVINKAKMLSAGVTETVLKFLKSEMPPVQFKLLGTLRMLIDAQAEAAEQLGKNVKLVERLVEWCEAKDHAGVMGESNRLLSALIRHSKSKDVIKTIVQSGGIKHLVTMATSEHVIMQNEALVALALIAALELGTAEKDLESAKLVQILHRLLADERSAPEIKYNSMVLICALMGSESLHKEVQDLAFLDVVSKLRSHENKSVAQQASLTEQRLTVES</sequence>
<evidence type="ECO:0000256" key="5">
    <source>
        <dbReference type="ARBA" id="ARBA00022824"/>
    </source>
</evidence>
<evidence type="ECO:0000256" key="3">
    <source>
        <dbReference type="ARBA" id="ARBA00004514"/>
    </source>
</evidence>
<evidence type="ECO:0000256" key="1">
    <source>
        <dbReference type="ARBA" id="ARBA00004173"/>
    </source>
</evidence>
<evidence type="ECO:0000256" key="4">
    <source>
        <dbReference type="ARBA" id="ARBA00022490"/>
    </source>
</evidence>
<dbReference type="Pfam" id="PF00514">
    <property type="entry name" value="Arm"/>
    <property type="match status" value="3"/>
</dbReference>
<dbReference type="Proteomes" id="UP000006718">
    <property type="component" value="Chromosome 5"/>
</dbReference>
<reference evidence="8" key="4">
    <citation type="submission" date="2025-09" db="UniProtKB">
        <authorList>
            <consortium name="Ensembl"/>
        </authorList>
    </citation>
    <scope>IDENTIFICATION</scope>
    <source>
        <strain evidence="8">17573</strain>
    </source>
</reference>
<dbReference type="HOGENOM" id="CLU_021124_1_0_1"/>
<keyword evidence="9" id="KW-1185">Reference proteome</keyword>
<evidence type="ECO:0000313" key="10">
    <source>
        <dbReference type="VGNC" id="VGNC:76659"/>
    </source>
</evidence>
<evidence type="ECO:0000313" key="8">
    <source>
        <dbReference type="Ensembl" id="ENSMMUP00000034984.3"/>
    </source>
</evidence>
<dbReference type="PROSITE" id="PS50176">
    <property type="entry name" value="ARM_REPEAT"/>
    <property type="match status" value="2"/>
</dbReference>
<dbReference type="ExpressionAtlas" id="F7HK45">
    <property type="expression patterns" value="baseline and differential"/>
</dbReference>
<keyword evidence="6" id="KW-0496">Mitochondrion</keyword>
<evidence type="ECO:0000256" key="7">
    <source>
        <dbReference type="PROSITE-ProRule" id="PRU00259"/>
    </source>
</evidence>
<dbReference type="GO" id="GO:0005085">
    <property type="term" value="F:guanyl-nucleotide exchange factor activity"/>
    <property type="evidence" value="ECO:0007669"/>
    <property type="project" value="InterPro"/>
</dbReference>
<dbReference type="VEuPathDB" id="HostDB:ENSMMUG00000022417"/>
<comment type="subcellular location">
    <subcellularLocation>
        <location evidence="3">Cytoplasm</location>
        <location evidence="3">Cytosol</location>
    </subcellularLocation>
    <subcellularLocation>
        <location evidence="2">Endoplasmic reticulum</location>
    </subcellularLocation>
    <subcellularLocation>
        <location evidence="1">Mitochondrion</location>
    </subcellularLocation>
</comment>
<proteinExistence type="predicted"/>
<organism evidence="8 9">
    <name type="scientific">Macaca mulatta</name>
    <name type="common">Rhesus macaque</name>
    <dbReference type="NCBI Taxonomy" id="9544"/>
    <lineage>
        <taxon>Eukaryota</taxon>
        <taxon>Metazoa</taxon>
        <taxon>Chordata</taxon>
        <taxon>Craniata</taxon>
        <taxon>Vertebrata</taxon>
        <taxon>Euteleostomi</taxon>
        <taxon>Mammalia</taxon>
        <taxon>Eutheria</taxon>
        <taxon>Euarchontoglires</taxon>
        <taxon>Primates</taxon>
        <taxon>Haplorrhini</taxon>
        <taxon>Catarrhini</taxon>
        <taxon>Cercopithecidae</taxon>
        <taxon>Cercopithecinae</taxon>
        <taxon>Macaca</taxon>
    </lineage>
</organism>
<evidence type="ECO:0000256" key="6">
    <source>
        <dbReference type="ARBA" id="ARBA00023128"/>
    </source>
</evidence>
<protein>
    <submittedName>
        <fullName evidence="8">Rap1 GTPase-GDP dissociation stimulator 1</fullName>
    </submittedName>
</protein>
<keyword evidence="5" id="KW-0256">Endoplasmic reticulum</keyword>
<dbReference type="GO" id="GO:0005739">
    <property type="term" value="C:mitochondrion"/>
    <property type="evidence" value="ECO:0007669"/>
    <property type="project" value="UniProtKB-SubCell"/>
</dbReference>
<feature type="repeat" description="ARM" evidence="7">
    <location>
        <begin position="89"/>
        <end position="124"/>
    </location>
</feature>
<dbReference type="Bgee" id="ENSMMUG00000022417">
    <property type="expression patterns" value="Expressed in dorsolateral prefrontal cortex and 22 other cell types or tissues"/>
</dbReference>
<dbReference type="GO" id="GO:0005829">
    <property type="term" value="C:cytosol"/>
    <property type="evidence" value="ECO:0007669"/>
    <property type="project" value="UniProtKB-SubCell"/>
</dbReference>
<dbReference type="InterPro" id="IPR040144">
    <property type="entry name" value="RAP1GDS1"/>
</dbReference>
<reference evidence="8" key="3">
    <citation type="submission" date="2025-08" db="UniProtKB">
        <authorList>
            <consortium name="Ensembl"/>
        </authorList>
    </citation>
    <scope>IDENTIFICATION</scope>
    <source>
        <strain evidence="8">17573</strain>
    </source>
</reference>
<dbReference type="Ensembl" id="ENSMMUT00000041976.3">
    <property type="protein sequence ID" value="ENSMMUP00000034984.3"/>
    <property type="gene ID" value="ENSMMUG00000022417.4"/>
</dbReference>
<dbReference type="GO" id="GO:0005783">
    <property type="term" value="C:endoplasmic reticulum"/>
    <property type="evidence" value="ECO:0007669"/>
    <property type="project" value="UniProtKB-SubCell"/>
</dbReference>
<dbReference type="InterPro" id="IPR016024">
    <property type="entry name" value="ARM-type_fold"/>
</dbReference>
<dbReference type="PANTHER" id="PTHR10957">
    <property type="entry name" value="RAP1 GTPASE-GDP DISSOCIATION STIMULATOR 1"/>
    <property type="match status" value="1"/>
</dbReference>
<evidence type="ECO:0000256" key="2">
    <source>
        <dbReference type="ARBA" id="ARBA00004240"/>
    </source>
</evidence>
<dbReference type="SMART" id="SM00185">
    <property type="entry name" value="ARM"/>
    <property type="match status" value="4"/>
</dbReference>
<feature type="repeat" description="ARM" evidence="7">
    <location>
        <begin position="265"/>
        <end position="297"/>
    </location>
</feature>
<accession>F7HK45</accession>
<name>F7HK45_MACMU</name>